<feature type="transmembrane region" description="Helical" evidence="2">
    <location>
        <begin position="27"/>
        <end position="46"/>
    </location>
</feature>
<evidence type="ECO:0000256" key="2">
    <source>
        <dbReference type="SAM" id="Phobius"/>
    </source>
</evidence>
<keyword evidence="2" id="KW-0812">Transmembrane</keyword>
<keyword evidence="4" id="KW-1185">Reference proteome</keyword>
<feature type="coiled-coil region" evidence="1">
    <location>
        <begin position="66"/>
        <end position="93"/>
    </location>
</feature>
<accession>A0A5C5XBX6</accession>
<evidence type="ECO:0000313" key="4">
    <source>
        <dbReference type="Proteomes" id="UP000316095"/>
    </source>
</evidence>
<dbReference type="RefSeq" id="WP_146502107.1">
    <property type="nucleotide sequence ID" value="NZ_SJPG01000001.1"/>
</dbReference>
<keyword evidence="2" id="KW-0472">Membrane</keyword>
<organism evidence="3 4">
    <name type="scientific">Rubinisphaera italica</name>
    <dbReference type="NCBI Taxonomy" id="2527969"/>
    <lineage>
        <taxon>Bacteria</taxon>
        <taxon>Pseudomonadati</taxon>
        <taxon>Planctomycetota</taxon>
        <taxon>Planctomycetia</taxon>
        <taxon>Planctomycetales</taxon>
        <taxon>Planctomycetaceae</taxon>
        <taxon>Rubinisphaera</taxon>
    </lineage>
</organism>
<evidence type="ECO:0000256" key="1">
    <source>
        <dbReference type="SAM" id="Coils"/>
    </source>
</evidence>
<comment type="caution">
    <text evidence="3">The sequence shown here is derived from an EMBL/GenBank/DDBJ whole genome shotgun (WGS) entry which is preliminary data.</text>
</comment>
<proteinExistence type="predicted"/>
<dbReference type="Pfam" id="PF05137">
    <property type="entry name" value="PilN"/>
    <property type="match status" value="1"/>
</dbReference>
<gene>
    <name evidence="3" type="ORF">Pan54_06420</name>
</gene>
<dbReference type="EMBL" id="SJPG01000001">
    <property type="protein sequence ID" value="TWT59931.1"/>
    <property type="molecule type" value="Genomic_DNA"/>
</dbReference>
<name>A0A5C5XBX6_9PLAN</name>
<keyword evidence="1" id="KW-0175">Coiled coil</keyword>
<evidence type="ECO:0000313" key="3">
    <source>
        <dbReference type="EMBL" id="TWT59931.1"/>
    </source>
</evidence>
<keyword evidence="2" id="KW-1133">Transmembrane helix</keyword>
<reference evidence="3 4" key="1">
    <citation type="submission" date="2019-02" db="EMBL/GenBank/DDBJ databases">
        <title>Deep-cultivation of Planctomycetes and their phenomic and genomic characterization uncovers novel biology.</title>
        <authorList>
            <person name="Wiegand S."/>
            <person name="Jogler M."/>
            <person name="Boedeker C."/>
            <person name="Pinto D."/>
            <person name="Vollmers J."/>
            <person name="Rivas-Marin E."/>
            <person name="Kohn T."/>
            <person name="Peeters S.H."/>
            <person name="Heuer A."/>
            <person name="Rast P."/>
            <person name="Oberbeckmann S."/>
            <person name="Bunk B."/>
            <person name="Jeske O."/>
            <person name="Meyerdierks A."/>
            <person name="Storesund J.E."/>
            <person name="Kallscheuer N."/>
            <person name="Luecker S."/>
            <person name="Lage O.M."/>
            <person name="Pohl T."/>
            <person name="Merkel B.J."/>
            <person name="Hornburger P."/>
            <person name="Mueller R.-W."/>
            <person name="Bruemmer F."/>
            <person name="Labrenz M."/>
            <person name="Spormann A.M."/>
            <person name="Op Den Camp H."/>
            <person name="Overmann J."/>
            <person name="Amann R."/>
            <person name="Jetten M.S.M."/>
            <person name="Mascher T."/>
            <person name="Medema M.H."/>
            <person name="Devos D.P."/>
            <person name="Kaster A.-K."/>
            <person name="Ovreas L."/>
            <person name="Rohde M."/>
            <person name="Galperin M.Y."/>
            <person name="Jogler C."/>
        </authorList>
    </citation>
    <scope>NUCLEOTIDE SEQUENCE [LARGE SCALE GENOMIC DNA]</scope>
    <source>
        <strain evidence="3 4">Pan54</strain>
    </source>
</reference>
<protein>
    <submittedName>
        <fullName evidence="3">Fimbrial assembly protein (PilN)</fullName>
    </submittedName>
</protein>
<dbReference type="AlphaFoldDB" id="A0A5C5XBX6"/>
<sequence>MSGFKRLNLVPLSTQFELILRSQLRRWVKTIGFVICGLAIIILWQVSELHVSTVVLHQKEMRYQPVRDMMSQNSKISQQLKEIEQQKTQLKNLVSGPTPLHILKAIAVASHHASGQVVVTSLSCNSQDVQEQQPAKSTNVSNVSRKCKRIGTVAMAGNGEDDEAIMEFISALKSSGLFNKVELKSATHTKDQNHTTKQFHIEAISETEVAS</sequence>
<dbReference type="Proteomes" id="UP000316095">
    <property type="component" value="Unassembled WGS sequence"/>
</dbReference>
<dbReference type="InterPro" id="IPR007813">
    <property type="entry name" value="PilN"/>
</dbReference>